<name>A0A4Q1KUK4_9CELL</name>
<dbReference type="Proteomes" id="UP000290517">
    <property type="component" value="Unassembled WGS sequence"/>
</dbReference>
<evidence type="ECO:0000313" key="1">
    <source>
        <dbReference type="EMBL" id="RXR25849.1"/>
    </source>
</evidence>
<evidence type="ECO:0000313" key="2">
    <source>
        <dbReference type="EMBL" id="RXR33415.1"/>
    </source>
</evidence>
<evidence type="ECO:0000313" key="3">
    <source>
        <dbReference type="Proteomes" id="UP000289805"/>
    </source>
</evidence>
<dbReference type="EMBL" id="SDJR01000005">
    <property type="protein sequence ID" value="RXR25849.1"/>
    <property type="molecule type" value="Genomic_DNA"/>
</dbReference>
<accession>A0A4Q1KUK4</accession>
<gene>
    <name evidence="1" type="ORF">EQW73_10165</name>
    <name evidence="2" type="ORF">EQW78_11625</name>
</gene>
<evidence type="ECO:0000313" key="4">
    <source>
        <dbReference type="Proteomes" id="UP000290517"/>
    </source>
</evidence>
<dbReference type="STRING" id="1713.GCA_000718325_01721"/>
<dbReference type="Proteomes" id="UP000289805">
    <property type="component" value="Unassembled WGS sequence"/>
</dbReference>
<proteinExistence type="predicted"/>
<protein>
    <submittedName>
        <fullName evidence="2">Uncharacterized protein</fullName>
    </submittedName>
</protein>
<comment type="caution">
    <text evidence="2">The sequence shown here is derived from an EMBL/GenBank/DDBJ whole genome shotgun (WGS) entry which is preliminary data.</text>
</comment>
<sequence>MSGVVGDDGPVARVTLYRTASGGRLHLRGCSHLTWTAADKLVEATQTDRAEAELCTACDDEIHGRGRTLFVSLDSAFEALNLPVANRARMREIAALIDFDVVWAPASRSYVGVGFDDGRPAAAYFNRGFVDVYRGANDYERTEMSNFGGGGGAGARRAPEREAAMCPSCSMQLPAAGTCDYCD</sequence>
<dbReference type="RefSeq" id="WP_030151243.1">
    <property type="nucleotide sequence ID" value="NZ_JOFV01000006.1"/>
</dbReference>
<organism evidence="2 3">
    <name type="scientific">Oerskovia turbata</name>
    <dbReference type="NCBI Taxonomy" id="1713"/>
    <lineage>
        <taxon>Bacteria</taxon>
        <taxon>Bacillati</taxon>
        <taxon>Actinomycetota</taxon>
        <taxon>Actinomycetes</taxon>
        <taxon>Micrococcales</taxon>
        <taxon>Cellulomonadaceae</taxon>
        <taxon>Oerskovia</taxon>
    </lineage>
</organism>
<dbReference type="EMBL" id="SDJQ01000014">
    <property type="protein sequence ID" value="RXR33415.1"/>
    <property type="molecule type" value="Genomic_DNA"/>
</dbReference>
<keyword evidence="4" id="KW-1185">Reference proteome</keyword>
<reference evidence="3 4" key="1">
    <citation type="submission" date="2019-01" db="EMBL/GenBank/DDBJ databases">
        <title>Oerskovia turbata Genome sequencing and assembly.</title>
        <authorList>
            <person name="Dou T."/>
        </authorList>
    </citation>
    <scope>NUCLEOTIDE SEQUENCE [LARGE SCALE GENOMIC DNA]</scope>
    <source>
        <strain evidence="2 3">JCM12123</strain>
        <strain evidence="1 4">JCM3160</strain>
    </source>
</reference>
<dbReference type="AlphaFoldDB" id="A0A4Q1KUK4"/>
<dbReference type="OrthoDB" id="3776844at2"/>